<dbReference type="PANTHER" id="PTHR43829:SF5">
    <property type="entry name" value="AQUAPORIN-9"/>
    <property type="match status" value="1"/>
</dbReference>
<evidence type="ECO:0000313" key="10">
    <source>
        <dbReference type="EMBL" id="EPB70709.1"/>
    </source>
</evidence>
<dbReference type="Proteomes" id="UP000054495">
    <property type="component" value="Unassembled WGS sequence"/>
</dbReference>
<evidence type="ECO:0000256" key="7">
    <source>
        <dbReference type="ARBA" id="ARBA00045280"/>
    </source>
</evidence>
<dbReference type="InterPro" id="IPR022357">
    <property type="entry name" value="MIP_CS"/>
</dbReference>
<dbReference type="GO" id="GO:0016323">
    <property type="term" value="C:basolateral plasma membrane"/>
    <property type="evidence" value="ECO:0007669"/>
    <property type="project" value="TreeGrafter"/>
</dbReference>
<feature type="transmembrane region" description="Helical" evidence="9">
    <location>
        <begin position="29"/>
        <end position="48"/>
    </location>
</feature>
<evidence type="ECO:0000256" key="3">
    <source>
        <dbReference type="ARBA" id="ARBA00022448"/>
    </source>
</evidence>
<comment type="function">
    <text evidence="7">Aquaglyceroporin that may modulate the water content and osmolytes during anhydrobiosis.</text>
</comment>
<gene>
    <name evidence="10" type="ORF">ANCCEY_10190</name>
</gene>
<dbReference type="AlphaFoldDB" id="A0A0D6LFG4"/>
<keyword evidence="4 8" id="KW-0812">Transmembrane</keyword>
<evidence type="ECO:0000313" key="11">
    <source>
        <dbReference type="Proteomes" id="UP000054495"/>
    </source>
</evidence>
<dbReference type="InterPro" id="IPR000425">
    <property type="entry name" value="MIP"/>
</dbReference>
<evidence type="ECO:0000256" key="2">
    <source>
        <dbReference type="ARBA" id="ARBA00006175"/>
    </source>
</evidence>
<evidence type="ECO:0000256" key="9">
    <source>
        <dbReference type="SAM" id="Phobius"/>
    </source>
</evidence>
<feature type="transmembrane region" description="Helical" evidence="9">
    <location>
        <begin position="181"/>
        <end position="199"/>
    </location>
</feature>
<evidence type="ECO:0000256" key="6">
    <source>
        <dbReference type="ARBA" id="ARBA00023136"/>
    </source>
</evidence>
<accession>A0A0D6LFG4</accession>
<feature type="transmembrane region" description="Helical" evidence="9">
    <location>
        <begin position="60"/>
        <end position="81"/>
    </location>
</feature>
<comment type="subcellular location">
    <subcellularLocation>
        <location evidence="1">Membrane</location>
        <topology evidence="1">Multi-pass membrane protein</topology>
    </subcellularLocation>
</comment>
<feature type="transmembrane region" description="Helical" evidence="9">
    <location>
        <begin position="121"/>
        <end position="144"/>
    </location>
</feature>
<proteinExistence type="inferred from homology"/>
<dbReference type="Gene3D" id="1.20.1080.10">
    <property type="entry name" value="Glycerol uptake facilitator protein"/>
    <property type="match status" value="1"/>
</dbReference>
<evidence type="ECO:0000256" key="5">
    <source>
        <dbReference type="ARBA" id="ARBA00022989"/>
    </source>
</evidence>
<organism evidence="10 11">
    <name type="scientific">Ancylostoma ceylanicum</name>
    <dbReference type="NCBI Taxonomy" id="53326"/>
    <lineage>
        <taxon>Eukaryota</taxon>
        <taxon>Metazoa</taxon>
        <taxon>Ecdysozoa</taxon>
        <taxon>Nematoda</taxon>
        <taxon>Chromadorea</taxon>
        <taxon>Rhabditida</taxon>
        <taxon>Rhabditina</taxon>
        <taxon>Rhabditomorpha</taxon>
        <taxon>Strongyloidea</taxon>
        <taxon>Ancylostomatidae</taxon>
        <taxon>Ancylostomatinae</taxon>
        <taxon>Ancylostoma</taxon>
    </lineage>
</organism>
<dbReference type="PRINTS" id="PR00783">
    <property type="entry name" value="MINTRINSICP"/>
</dbReference>
<comment type="similarity">
    <text evidence="2 8">Belongs to the MIP/aquaporin (TC 1.A.8) family.</text>
</comment>
<evidence type="ECO:0000256" key="8">
    <source>
        <dbReference type="RuleBase" id="RU000477"/>
    </source>
</evidence>
<keyword evidence="6 9" id="KW-0472">Membrane</keyword>
<feature type="transmembrane region" description="Helical" evidence="9">
    <location>
        <begin position="211"/>
        <end position="231"/>
    </location>
</feature>
<dbReference type="InterPro" id="IPR023271">
    <property type="entry name" value="Aquaporin-like"/>
</dbReference>
<keyword evidence="11" id="KW-1185">Reference proteome</keyword>
<dbReference type="PROSITE" id="PS00221">
    <property type="entry name" value="MIP"/>
    <property type="match status" value="1"/>
</dbReference>
<dbReference type="GO" id="GO:0015250">
    <property type="term" value="F:water channel activity"/>
    <property type="evidence" value="ECO:0007669"/>
    <property type="project" value="TreeGrafter"/>
</dbReference>
<dbReference type="SUPFAM" id="SSF81338">
    <property type="entry name" value="Aquaporin-like"/>
    <property type="match status" value="1"/>
</dbReference>
<evidence type="ECO:0000256" key="1">
    <source>
        <dbReference type="ARBA" id="ARBA00004141"/>
    </source>
</evidence>
<reference evidence="10 11" key="1">
    <citation type="submission" date="2013-05" db="EMBL/GenBank/DDBJ databases">
        <title>Draft genome of the parasitic nematode Anyclostoma ceylanicum.</title>
        <authorList>
            <person name="Mitreva M."/>
        </authorList>
    </citation>
    <scope>NUCLEOTIDE SEQUENCE [LARGE SCALE GENOMIC DNA]</scope>
</reference>
<dbReference type="InterPro" id="IPR050363">
    <property type="entry name" value="MIP/Aquaporin"/>
</dbReference>
<evidence type="ECO:0000256" key="4">
    <source>
        <dbReference type="ARBA" id="ARBA00022692"/>
    </source>
</evidence>
<keyword evidence="5 9" id="KW-1133">Transmembrane helix</keyword>
<dbReference type="GO" id="GO:0015254">
    <property type="term" value="F:glycerol channel activity"/>
    <property type="evidence" value="ECO:0007669"/>
    <property type="project" value="TreeGrafter"/>
</dbReference>
<sequence length="308" mass="34098">MTEVIYPEERLRQKIHIRDPTLRNALSEFIGTALLLFIGIGIVMQFILSGEKLNTWIQINIGWGLAIAFCVYACSKTSGAITTAPLFSYFLKKVVNIQGGHLNPAVSIALLTMGRLPVKDFIIYCFAQTFGAFIGTVGAYGIYYDQFIKYAGNHRTIIGPKATAICFCSFPALHVSNTTAFFDQVAGTALLMFFVCVIIDKRIAIPGWVHPFLFGFVVIMIGTSVGMNVGYPINPARDLGPRIFMLFIGYGSQAFTYHDYYFWIPIIAPLVGAVLAAWTYHLFIGCHIPDPKPVVLSMDEAKQPLRSA</sequence>
<keyword evidence="3 8" id="KW-0813">Transport</keyword>
<dbReference type="CDD" id="cd00333">
    <property type="entry name" value="MIP"/>
    <property type="match status" value="1"/>
</dbReference>
<protein>
    <submittedName>
        <fullName evidence="10">Channel protein, MIP family</fullName>
    </submittedName>
</protein>
<name>A0A0D6LFG4_9BILA</name>
<dbReference type="PANTHER" id="PTHR43829">
    <property type="entry name" value="AQUAPORIN OR AQUAGLYCEROPORIN RELATED"/>
    <property type="match status" value="1"/>
</dbReference>
<dbReference type="Pfam" id="PF00230">
    <property type="entry name" value="MIP"/>
    <property type="match status" value="2"/>
</dbReference>
<dbReference type="EMBL" id="KE125169">
    <property type="protein sequence ID" value="EPB70709.1"/>
    <property type="molecule type" value="Genomic_DNA"/>
</dbReference>
<feature type="transmembrane region" description="Helical" evidence="9">
    <location>
        <begin position="260"/>
        <end position="283"/>
    </location>
</feature>